<dbReference type="EMBL" id="JBBKZT010000027">
    <property type="protein sequence ID" value="MEJ8851810.1"/>
    <property type="molecule type" value="Genomic_DNA"/>
</dbReference>
<dbReference type="CDD" id="cd05154">
    <property type="entry name" value="ACAD10_11_N-like"/>
    <property type="match status" value="1"/>
</dbReference>
<dbReference type="RefSeq" id="WP_340347581.1">
    <property type="nucleotide sequence ID" value="NZ_JBBKZT010000027.1"/>
</dbReference>
<reference evidence="2 3" key="1">
    <citation type="submission" date="2024-03" db="EMBL/GenBank/DDBJ databases">
        <title>Novel species of the genus Variovorax.</title>
        <authorList>
            <person name="Liu Q."/>
            <person name="Xin Y.-H."/>
        </authorList>
    </citation>
    <scope>NUCLEOTIDE SEQUENCE [LARGE SCALE GENOMIC DNA]</scope>
    <source>
        <strain evidence="2 3">KACC 18900</strain>
    </source>
</reference>
<name>A0ABU8WY62_9BURK</name>
<dbReference type="PANTHER" id="PTHR21310:SF57">
    <property type="entry name" value="BLR2944 PROTEIN"/>
    <property type="match status" value="1"/>
</dbReference>
<dbReference type="InterPro" id="IPR011009">
    <property type="entry name" value="Kinase-like_dom_sf"/>
</dbReference>
<dbReference type="Gene3D" id="3.90.1200.10">
    <property type="match status" value="1"/>
</dbReference>
<protein>
    <submittedName>
        <fullName evidence="2">Phosphotransferase family protein</fullName>
    </submittedName>
</protein>
<sequence length="335" mass="36285">MSDESKVIADALHALAGTLVPGGTALQGVRRLSGGASQQTWAFEVDAGPQVVPLILRRAADATGERGMGSAGLAAEAQLIDVARIGGVPVPGVRHVLRASDGLGDGFIMDRIEGETLGRRIVREARLADARRVLAHQCGTALARIHRLSTKCLPPLRRADALAELDYQIEIHRSHGTMRPVFEIAFQWLRAHAPADMDAPVLVHGDFRNGNLIVDEEGLRAVLDWELAHLGDPMEDLGWMCVRSWRFGNGHLPVGGFGTREQLFEGYASAGGIVDVERVHWWELMGSLKWGVICETMLQAWLSGRERDVEKAVIGRRASEAESDLLALLAPGGSN</sequence>
<dbReference type="InterPro" id="IPR002575">
    <property type="entry name" value="Aminoglycoside_PTrfase"/>
</dbReference>
<feature type="domain" description="Aminoglycoside phosphotransferase" evidence="1">
    <location>
        <begin position="29"/>
        <end position="269"/>
    </location>
</feature>
<keyword evidence="3" id="KW-1185">Reference proteome</keyword>
<proteinExistence type="predicted"/>
<dbReference type="SUPFAM" id="SSF56112">
    <property type="entry name" value="Protein kinase-like (PK-like)"/>
    <property type="match status" value="1"/>
</dbReference>
<organism evidence="2 3">
    <name type="scientific">Variovorax rhizosphaerae</name>
    <dbReference type="NCBI Taxonomy" id="1836200"/>
    <lineage>
        <taxon>Bacteria</taxon>
        <taxon>Pseudomonadati</taxon>
        <taxon>Pseudomonadota</taxon>
        <taxon>Betaproteobacteria</taxon>
        <taxon>Burkholderiales</taxon>
        <taxon>Comamonadaceae</taxon>
        <taxon>Variovorax</taxon>
    </lineage>
</organism>
<dbReference type="InterPro" id="IPR051678">
    <property type="entry name" value="AGP_Transferase"/>
</dbReference>
<dbReference type="InterPro" id="IPR041726">
    <property type="entry name" value="ACAD10_11_N"/>
</dbReference>
<evidence type="ECO:0000313" key="2">
    <source>
        <dbReference type="EMBL" id="MEJ8851810.1"/>
    </source>
</evidence>
<evidence type="ECO:0000313" key="3">
    <source>
        <dbReference type="Proteomes" id="UP001385892"/>
    </source>
</evidence>
<dbReference type="Gene3D" id="3.30.200.20">
    <property type="entry name" value="Phosphorylase Kinase, domain 1"/>
    <property type="match status" value="1"/>
</dbReference>
<dbReference type="PANTHER" id="PTHR21310">
    <property type="entry name" value="AMINOGLYCOSIDE PHOSPHOTRANSFERASE-RELATED-RELATED"/>
    <property type="match status" value="1"/>
</dbReference>
<accession>A0ABU8WY62</accession>
<evidence type="ECO:0000259" key="1">
    <source>
        <dbReference type="Pfam" id="PF01636"/>
    </source>
</evidence>
<dbReference type="Pfam" id="PF01636">
    <property type="entry name" value="APH"/>
    <property type="match status" value="1"/>
</dbReference>
<gene>
    <name evidence="2" type="ORF">WKW82_34630</name>
</gene>
<comment type="caution">
    <text evidence="2">The sequence shown here is derived from an EMBL/GenBank/DDBJ whole genome shotgun (WGS) entry which is preliminary data.</text>
</comment>
<dbReference type="Proteomes" id="UP001385892">
    <property type="component" value="Unassembled WGS sequence"/>
</dbReference>